<proteinExistence type="predicted"/>
<protein>
    <submittedName>
        <fullName evidence="1">Uncharacterized protein</fullName>
    </submittedName>
</protein>
<dbReference type="EMBL" id="CM039434">
    <property type="protein sequence ID" value="KAI4322574.1"/>
    <property type="molecule type" value="Genomic_DNA"/>
</dbReference>
<keyword evidence="2" id="KW-1185">Reference proteome</keyword>
<evidence type="ECO:0000313" key="2">
    <source>
        <dbReference type="Proteomes" id="UP000828941"/>
    </source>
</evidence>
<sequence>MELIRRSYAVFFVILLCALTKGGSEGKRWKPEEFARDRGRLSSSLETEGKVEQVWAHCRKQLVDRKNDAEDFDMHRLERSDMGSALLLDKNIHSSTELVPPHMKQNLWNCKRKTTLSVPVSEEKEDSRELLTKHFGSTSESPTSRRRDLVAESPDDQMAPSPLKATPAPSPSSASSTQGPSSASSTEGPSNSPNMEAPAAKSGDRPPSSKSRSPSIPDDPPPSKSRPSIPDDPPPSKSRPPVPDDPPPPEPDRSLEKIIFIAAVSVALAGFLTLIVFLLCWPKVNSKREDPKVGRKDGSPPLMVPLSNFSAGSKKPIASENSDKKESGIDDGKIPSAVVSHVSIKAEDPNTSGPQNTSSEATGQESDHPLKLPAAESAPAPPKPPQQPQPPPVSAPRPPPPPAGSRVAQPPPAPPKPLGVKSHQPSPLRPLHKEQGGSSEGRESVAPKPKLKPFFWDKVNAKPGQEMVWDEILAGSFQFDEDMIESLFGATNLNKNERKKDSSSLEPSVQYIQIINPRKAQNLSILLRALNVTTEEMVDALKEGNEIPIELIQTLLKMAPTPEEELKLRMFTGELSQLGPAERFLKALVDIPFAFKRLESLMFMISLPEEVSSVKESFATLEVACEELKKSRLFLKLLEAVLKTGNRMNDGTYRGGAQAFKLDTLLKLSDVKGTDGKTTLLHFVVLEIIRSEGIRAVRTAKEGQSLSSVKTEDLEKDAFEESEEHYRSLGLQVVSGLSTELQDVRKAALIDGDILTASVSNLGHSLVKAKDFLKTDLKDLDEDSEFRVSLASFVEKTEADVMWLLEEEKRIMTLVKSTGDYFHGTAGKDGGLLLFVIVRDFLVILDKVCKEVKDTTMAAAATKANVPKKDTPSSTASPDTPQTDAPSSAASPDTRPTPSNMHRRLFPAIAERRVYDSSSDEDDDDG</sequence>
<comment type="caution">
    <text evidence="1">The sequence shown here is derived from an EMBL/GenBank/DDBJ whole genome shotgun (WGS) entry which is preliminary data.</text>
</comment>
<reference evidence="1 2" key="1">
    <citation type="journal article" date="2022" name="DNA Res.">
        <title>Chromosomal-level genome assembly of the orchid tree Bauhinia variegata (Leguminosae; Cercidoideae) supports the allotetraploid origin hypothesis of Bauhinia.</title>
        <authorList>
            <person name="Zhong Y."/>
            <person name="Chen Y."/>
            <person name="Zheng D."/>
            <person name="Pang J."/>
            <person name="Liu Y."/>
            <person name="Luo S."/>
            <person name="Meng S."/>
            <person name="Qian L."/>
            <person name="Wei D."/>
            <person name="Dai S."/>
            <person name="Zhou R."/>
        </authorList>
    </citation>
    <scope>NUCLEOTIDE SEQUENCE [LARGE SCALE GENOMIC DNA]</scope>
    <source>
        <strain evidence="1">BV-YZ2020</strain>
    </source>
</reference>
<evidence type="ECO:0000313" key="1">
    <source>
        <dbReference type="EMBL" id="KAI4322574.1"/>
    </source>
</evidence>
<name>A0ACB9MEF0_BAUVA</name>
<accession>A0ACB9MEF0</accession>
<dbReference type="Proteomes" id="UP000828941">
    <property type="component" value="Chromosome 9"/>
</dbReference>
<gene>
    <name evidence="1" type="ORF">L6164_022252</name>
</gene>
<organism evidence="1 2">
    <name type="scientific">Bauhinia variegata</name>
    <name type="common">Purple orchid tree</name>
    <name type="synonym">Phanera variegata</name>
    <dbReference type="NCBI Taxonomy" id="167791"/>
    <lineage>
        <taxon>Eukaryota</taxon>
        <taxon>Viridiplantae</taxon>
        <taxon>Streptophyta</taxon>
        <taxon>Embryophyta</taxon>
        <taxon>Tracheophyta</taxon>
        <taxon>Spermatophyta</taxon>
        <taxon>Magnoliopsida</taxon>
        <taxon>eudicotyledons</taxon>
        <taxon>Gunneridae</taxon>
        <taxon>Pentapetalae</taxon>
        <taxon>rosids</taxon>
        <taxon>fabids</taxon>
        <taxon>Fabales</taxon>
        <taxon>Fabaceae</taxon>
        <taxon>Cercidoideae</taxon>
        <taxon>Cercideae</taxon>
        <taxon>Bauhiniinae</taxon>
        <taxon>Bauhinia</taxon>
    </lineage>
</organism>